<dbReference type="Proteomes" id="UP000286947">
    <property type="component" value="Unassembled WGS sequence"/>
</dbReference>
<dbReference type="RefSeq" id="WP_126980839.1">
    <property type="nucleotide sequence ID" value="NZ_CAWUGC010000003.1"/>
</dbReference>
<dbReference type="PROSITE" id="PS50075">
    <property type="entry name" value="CARRIER"/>
    <property type="match status" value="1"/>
</dbReference>
<dbReference type="InterPro" id="IPR009081">
    <property type="entry name" value="PP-bd_ACP"/>
</dbReference>
<reference evidence="2 3" key="1">
    <citation type="submission" date="2018-01" db="EMBL/GenBank/DDBJ databases">
        <title>Saezia sanguinis gen. nov., sp. nov., in the order Burkholderiales isolated from human blood.</title>
        <authorList>
            <person name="Medina-Pascual M.J."/>
            <person name="Valdezate S."/>
            <person name="Monzon S."/>
            <person name="Cuesta I."/>
            <person name="Carrasco G."/>
            <person name="Villalon P."/>
            <person name="Saez-Nieto J.A."/>
        </authorList>
    </citation>
    <scope>NUCLEOTIDE SEQUENCE [LARGE SCALE GENOMIC DNA]</scope>
    <source>
        <strain evidence="2 3">CNM695-12</strain>
    </source>
</reference>
<proteinExistence type="predicted"/>
<keyword evidence="3" id="KW-1185">Reference proteome</keyword>
<accession>A0A433SAR0</accession>
<dbReference type="EMBL" id="PQSP01000009">
    <property type="protein sequence ID" value="RUS65836.1"/>
    <property type="molecule type" value="Genomic_DNA"/>
</dbReference>
<dbReference type="AlphaFoldDB" id="A0A433SAR0"/>
<sequence>MDYLQKAKEIISGCLLIPVEKIPNSGTLNDIQPLDSLSFENMVTEMEKTVGHEIDAMDLLEIRSVESMAALLKKEMT</sequence>
<name>A0A433SAR0_9BURK</name>
<dbReference type="InterPro" id="IPR036736">
    <property type="entry name" value="ACP-like_sf"/>
</dbReference>
<evidence type="ECO:0000313" key="2">
    <source>
        <dbReference type="EMBL" id="RUS65836.1"/>
    </source>
</evidence>
<dbReference type="OrthoDB" id="8909173at2"/>
<dbReference type="Pfam" id="PF00550">
    <property type="entry name" value="PP-binding"/>
    <property type="match status" value="1"/>
</dbReference>
<comment type="caution">
    <text evidence="2">The sequence shown here is derived from an EMBL/GenBank/DDBJ whole genome shotgun (WGS) entry which is preliminary data.</text>
</comment>
<dbReference type="Gene3D" id="1.10.1200.10">
    <property type="entry name" value="ACP-like"/>
    <property type="match status" value="1"/>
</dbReference>
<evidence type="ECO:0000313" key="3">
    <source>
        <dbReference type="Proteomes" id="UP000286947"/>
    </source>
</evidence>
<feature type="domain" description="Carrier" evidence="1">
    <location>
        <begin position="1"/>
        <end position="76"/>
    </location>
</feature>
<protein>
    <submittedName>
        <fullName evidence="2">Acyl carrier protein</fullName>
    </submittedName>
</protein>
<gene>
    <name evidence="2" type="primary">acpP_2</name>
    <name evidence="2" type="ORF">CUZ56_02681</name>
</gene>
<dbReference type="SUPFAM" id="SSF47336">
    <property type="entry name" value="ACP-like"/>
    <property type="match status" value="1"/>
</dbReference>
<evidence type="ECO:0000259" key="1">
    <source>
        <dbReference type="PROSITE" id="PS50075"/>
    </source>
</evidence>
<organism evidence="2 3">
    <name type="scientific">Saezia sanguinis</name>
    <dbReference type="NCBI Taxonomy" id="1965230"/>
    <lineage>
        <taxon>Bacteria</taxon>
        <taxon>Pseudomonadati</taxon>
        <taxon>Pseudomonadota</taxon>
        <taxon>Betaproteobacteria</taxon>
        <taxon>Burkholderiales</taxon>
        <taxon>Saeziaceae</taxon>
        <taxon>Saezia</taxon>
    </lineage>
</organism>